<accession>A0A7J0GD13</accession>
<feature type="region of interest" description="Disordered" evidence="1">
    <location>
        <begin position="95"/>
        <end position="115"/>
    </location>
</feature>
<evidence type="ECO:0000313" key="2">
    <source>
        <dbReference type="EMBL" id="GFZ08578.1"/>
    </source>
</evidence>
<feature type="compositionally biased region" description="Low complexity" evidence="1">
    <location>
        <begin position="103"/>
        <end position="113"/>
    </location>
</feature>
<reference evidence="2 3" key="1">
    <citation type="submission" date="2019-07" db="EMBL/GenBank/DDBJ databases">
        <title>De Novo Assembly of kiwifruit Actinidia rufa.</title>
        <authorList>
            <person name="Sugita-Konishi S."/>
            <person name="Sato K."/>
            <person name="Mori E."/>
            <person name="Abe Y."/>
            <person name="Kisaki G."/>
            <person name="Hamano K."/>
            <person name="Suezawa K."/>
            <person name="Otani M."/>
            <person name="Fukuda T."/>
            <person name="Manabe T."/>
            <person name="Gomi K."/>
            <person name="Tabuchi M."/>
            <person name="Akimitsu K."/>
            <person name="Kataoka I."/>
        </authorList>
    </citation>
    <scope>NUCLEOTIDE SEQUENCE [LARGE SCALE GENOMIC DNA]</scope>
    <source>
        <strain evidence="3">cv. Fuchu</strain>
    </source>
</reference>
<gene>
    <name evidence="2" type="ORF">Acr_20g0003860</name>
</gene>
<comment type="caution">
    <text evidence="2">The sequence shown here is derived from an EMBL/GenBank/DDBJ whole genome shotgun (WGS) entry which is preliminary data.</text>
</comment>
<sequence length="238" mass="26411">MASKAKYTKKARRNSDLPCQVGTLLRRTMVKPQSSRKEMTRDMKDPQPRSFSLFGICYNNKESEEMGRPEKKIEEAGIEPNAALGCIVSRANRHDESNGSLTGGIPTIVPTGTSLGRRSRVAPRTLGTLNTVKKEVGYTKPKHPARITSASRNRAHANWGATIRTQNIRIKYPVSRRHGGCSQRIFTPIQGLFAQTDLHCRGDTTQRVGARKKYRNGSTLPELGNNSCYMAAMPIITL</sequence>
<evidence type="ECO:0000256" key="1">
    <source>
        <dbReference type="SAM" id="MobiDB-lite"/>
    </source>
</evidence>
<evidence type="ECO:0000313" key="3">
    <source>
        <dbReference type="Proteomes" id="UP000585474"/>
    </source>
</evidence>
<dbReference type="EMBL" id="BJWL01000020">
    <property type="protein sequence ID" value="GFZ08578.1"/>
    <property type="molecule type" value="Genomic_DNA"/>
</dbReference>
<organism evidence="2 3">
    <name type="scientific">Actinidia rufa</name>
    <dbReference type="NCBI Taxonomy" id="165716"/>
    <lineage>
        <taxon>Eukaryota</taxon>
        <taxon>Viridiplantae</taxon>
        <taxon>Streptophyta</taxon>
        <taxon>Embryophyta</taxon>
        <taxon>Tracheophyta</taxon>
        <taxon>Spermatophyta</taxon>
        <taxon>Magnoliopsida</taxon>
        <taxon>eudicotyledons</taxon>
        <taxon>Gunneridae</taxon>
        <taxon>Pentapetalae</taxon>
        <taxon>asterids</taxon>
        <taxon>Ericales</taxon>
        <taxon>Actinidiaceae</taxon>
        <taxon>Actinidia</taxon>
    </lineage>
</organism>
<dbReference type="AlphaFoldDB" id="A0A7J0GD13"/>
<protein>
    <submittedName>
        <fullName evidence="2">Uncharacterized protein</fullName>
    </submittedName>
</protein>
<proteinExistence type="predicted"/>
<name>A0A7J0GD13_9ERIC</name>
<keyword evidence="3" id="KW-1185">Reference proteome</keyword>
<dbReference type="Proteomes" id="UP000585474">
    <property type="component" value="Unassembled WGS sequence"/>
</dbReference>